<gene>
    <name evidence="3" type="primary">LOC111434881</name>
</gene>
<reference evidence="3" key="1">
    <citation type="submission" date="2025-08" db="UniProtKB">
        <authorList>
            <consortium name="RefSeq"/>
        </authorList>
    </citation>
    <scope>IDENTIFICATION</scope>
    <source>
        <tissue evidence="3">Young leaves</tissue>
    </source>
</reference>
<evidence type="ECO:0000313" key="3">
    <source>
        <dbReference type="RefSeq" id="XP_022927974.1"/>
    </source>
</evidence>
<evidence type="ECO:0000313" key="2">
    <source>
        <dbReference type="Proteomes" id="UP000504609"/>
    </source>
</evidence>
<protein>
    <submittedName>
        <fullName evidence="3">Brain acid soluble protein 1 homolog isoform X2</fullName>
    </submittedName>
</protein>
<name>A0A6J1EJH9_CUCMO</name>
<accession>A0A6J1EJH9</accession>
<proteinExistence type="predicted"/>
<feature type="compositionally biased region" description="Basic and acidic residues" evidence="1">
    <location>
        <begin position="124"/>
        <end position="133"/>
    </location>
</feature>
<feature type="compositionally biased region" description="Polar residues" evidence="1">
    <location>
        <begin position="218"/>
        <end position="229"/>
    </location>
</feature>
<feature type="compositionally biased region" description="Basic and acidic residues" evidence="1">
    <location>
        <begin position="80"/>
        <end position="96"/>
    </location>
</feature>
<evidence type="ECO:0000256" key="1">
    <source>
        <dbReference type="SAM" id="MobiDB-lite"/>
    </source>
</evidence>
<feature type="region of interest" description="Disordered" evidence="1">
    <location>
        <begin position="1"/>
        <end position="23"/>
    </location>
</feature>
<dbReference type="Proteomes" id="UP000504609">
    <property type="component" value="Unplaced"/>
</dbReference>
<dbReference type="GeneID" id="111434881"/>
<dbReference type="AlphaFoldDB" id="A0A6J1EJH9"/>
<sequence>MGACATKPKVDAGKAPAPEPENKDVDAVVAVQPEKNVEVPVVEVAGEGNQSDKGKEVVVDDDDNKADDQRVKTRSLSNLFKEKEGSESNECEKPAGEIKAPQTELETEKCIEEPQTEVPQTVVEPEKHTDKAEPNAPETESERIQIADVVPTTSETLPEEKVILPSPPDETEVVTLVEATPAADETKASEKKKEDIIDVEKTEMETPKETDSKPAAPTETSTEPAQQNDEVVKVIGEEKITS</sequence>
<keyword evidence="2" id="KW-1185">Reference proteome</keyword>
<feature type="compositionally biased region" description="Basic and acidic residues" evidence="1">
    <location>
        <begin position="230"/>
        <end position="242"/>
    </location>
</feature>
<feature type="region of interest" description="Disordered" evidence="1">
    <location>
        <begin position="44"/>
        <end position="242"/>
    </location>
</feature>
<dbReference type="RefSeq" id="XP_022927974.1">
    <property type="nucleotide sequence ID" value="XM_023072206.1"/>
</dbReference>
<organism evidence="2 3">
    <name type="scientific">Cucurbita moschata</name>
    <name type="common">Winter crookneck squash</name>
    <name type="synonym">Cucurbita pepo var. moschata</name>
    <dbReference type="NCBI Taxonomy" id="3662"/>
    <lineage>
        <taxon>Eukaryota</taxon>
        <taxon>Viridiplantae</taxon>
        <taxon>Streptophyta</taxon>
        <taxon>Embryophyta</taxon>
        <taxon>Tracheophyta</taxon>
        <taxon>Spermatophyta</taxon>
        <taxon>Magnoliopsida</taxon>
        <taxon>eudicotyledons</taxon>
        <taxon>Gunneridae</taxon>
        <taxon>Pentapetalae</taxon>
        <taxon>rosids</taxon>
        <taxon>fabids</taxon>
        <taxon>Cucurbitales</taxon>
        <taxon>Cucurbitaceae</taxon>
        <taxon>Cucurbiteae</taxon>
        <taxon>Cucurbita</taxon>
    </lineage>
</organism>
<feature type="compositionally biased region" description="Basic and acidic residues" evidence="1">
    <location>
        <begin position="184"/>
        <end position="212"/>
    </location>
</feature>